<keyword evidence="3" id="KW-1185">Reference proteome</keyword>
<keyword evidence="1" id="KW-1133">Transmembrane helix</keyword>
<gene>
    <name evidence="2" type="ORF">GKE73_10700</name>
</gene>
<dbReference type="InterPro" id="IPR021494">
    <property type="entry name" value="DUF3149"/>
</dbReference>
<keyword evidence="1" id="KW-0812">Transmembrane</keyword>
<keyword evidence="1" id="KW-0472">Membrane</keyword>
<accession>A0A844GCM8</accession>
<protein>
    <submittedName>
        <fullName evidence="2">DUF3149 domain-containing protein</fullName>
    </submittedName>
</protein>
<name>A0A844GCM8_9NEIS</name>
<dbReference type="Proteomes" id="UP000446658">
    <property type="component" value="Unassembled WGS sequence"/>
</dbReference>
<dbReference type="EMBL" id="WLYX01000001">
    <property type="protein sequence ID" value="MTD33399.1"/>
    <property type="molecule type" value="Genomic_DNA"/>
</dbReference>
<evidence type="ECO:0000256" key="1">
    <source>
        <dbReference type="SAM" id="Phobius"/>
    </source>
</evidence>
<comment type="caution">
    <text evidence="2">The sequence shown here is derived from an EMBL/GenBank/DDBJ whole genome shotgun (WGS) entry which is preliminary data.</text>
</comment>
<dbReference type="RefSeq" id="WP_230370309.1">
    <property type="nucleotide sequence ID" value="NZ_WLYX01000001.1"/>
</dbReference>
<dbReference type="AlphaFoldDB" id="A0A844GCM8"/>
<evidence type="ECO:0000313" key="2">
    <source>
        <dbReference type="EMBL" id="MTD33399.1"/>
    </source>
</evidence>
<organism evidence="2 3">
    <name type="scientific">Paludibacterium denitrificans</name>
    <dbReference type="NCBI Taxonomy" id="2675226"/>
    <lineage>
        <taxon>Bacteria</taxon>
        <taxon>Pseudomonadati</taxon>
        <taxon>Pseudomonadota</taxon>
        <taxon>Betaproteobacteria</taxon>
        <taxon>Neisseriales</taxon>
        <taxon>Chromobacteriaceae</taxon>
        <taxon>Paludibacterium</taxon>
    </lineage>
</organism>
<sequence>MELLNQLLSDDVGLLSIITIVVASIVVCGAILIVAKKVKNAGPND</sequence>
<dbReference type="Pfam" id="PF11346">
    <property type="entry name" value="DUF3149"/>
    <property type="match status" value="1"/>
</dbReference>
<feature type="transmembrane region" description="Helical" evidence="1">
    <location>
        <begin position="12"/>
        <end position="35"/>
    </location>
</feature>
<evidence type="ECO:0000313" key="3">
    <source>
        <dbReference type="Proteomes" id="UP000446658"/>
    </source>
</evidence>
<proteinExistence type="predicted"/>
<reference evidence="2 3" key="1">
    <citation type="submission" date="2019-11" db="EMBL/GenBank/DDBJ databases">
        <title>Draft genome sequence of Paludibacterium sp. dN18-1.</title>
        <authorList>
            <person name="Im W.-T."/>
        </authorList>
    </citation>
    <scope>NUCLEOTIDE SEQUENCE [LARGE SCALE GENOMIC DNA]</scope>
    <source>
        <strain evidence="3">dN 18-1</strain>
    </source>
</reference>